<dbReference type="eggNOG" id="ENOG5030IZS">
    <property type="taxonomic scope" value="Bacteria"/>
</dbReference>
<gene>
    <name evidence="2" type="ordered locus">Clocl_0910</name>
</gene>
<reference evidence="3" key="1">
    <citation type="submission" date="2011-12" db="EMBL/GenBank/DDBJ databases">
        <title>Complete sequence of Clostridium clariflavum DSM 19732.</title>
        <authorList>
            <consortium name="US DOE Joint Genome Institute"/>
            <person name="Lucas S."/>
            <person name="Han J."/>
            <person name="Lapidus A."/>
            <person name="Cheng J.-F."/>
            <person name="Goodwin L."/>
            <person name="Pitluck S."/>
            <person name="Peters L."/>
            <person name="Teshima H."/>
            <person name="Detter J.C."/>
            <person name="Han C."/>
            <person name="Tapia R."/>
            <person name="Land M."/>
            <person name="Hauser L."/>
            <person name="Kyrpides N."/>
            <person name="Ivanova N."/>
            <person name="Pagani I."/>
            <person name="Kitzmiller T."/>
            <person name="Lynd L."/>
            <person name="Izquierdo J."/>
            <person name="Woyke T."/>
        </authorList>
    </citation>
    <scope>NUCLEOTIDE SEQUENCE [LARGE SCALE GENOMIC DNA]</scope>
    <source>
        <strain evidence="3">DSM 19732 / NBRC 101661 / EBR45</strain>
    </source>
</reference>
<feature type="coiled-coil region" evidence="1">
    <location>
        <begin position="2"/>
        <end position="29"/>
    </location>
</feature>
<dbReference type="STRING" id="720554.Clocl_0910"/>
<evidence type="ECO:0000313" key="3">
    <source>
        <dbReference type="Proteomes" id="UP000005435"/>
    </source>
</evidence>
<sequence length="218" mass="26298">MHRVMKELMDKTREKYEKKRNKFNFFERTYFNKLKKPLWARSRGDRRFDVVYRDQGLLYSEGKIVLASIFKANSLLFKHGEKDCPAAVIFSEDPYFEENYFELDKIVDYLIDIADGYSADSEFRNLTRILNEEMSAHFNILLPFSICNGRKVYFTTIMVHRKHLPSNYLKSGWFPLLVCPSKTKASIILPYRYWDRKLVQMWRMKELPKRKYRETEPI</sequence>
<dbReference type="KEGG" id="ccl:Clocl_0910"/>
<dbReference type="EMBL" id="CP003065">
    <property type="protein sequence ID" value="AEV67588.1"/>
    <property type="molecule type" value="Genomic_DNA"/>
</dbReference>
<keyword evidence="1" id="KW-0175">Coiled coil</keyword>
<keyword evidence="3" id="KW-1185">Reference proteome</keyword>
<dbReference type="HOGENOM" id="CLU_1265108_0_0_9"/>
<reference evidence="2 3" key="2">
    <citation type="journal article" date="2012" name="Stand. Genomic Sci.">
        <title>Complete Genome Sequence of Clostridium clariflavum DSM 19732.</title>
        <authorList>
            <person name="Izquierdo J.A."/>
            <person name="Goodwin L."/>
            <person name="Davenport K.W."/>
            <person name="Teshima H."/>
            <person name="Bruce D."/>
            <person name="Detter C."/>
            <person name="Tapia R."/>
            <person name="Han S."/>
            <person name="Land M."/>
            <person name="Hauser L."/>
            <person name="Jeffries C.D."/>
            <person name="Han J."/>
            <person name="Pitluck S."/>
            <person name="Nolan M."/>
            <person name="Chen A."/>
            <person name="Huntemann M."/>
            <person name="Mavromatis K."/>
            <person name="Mikhailova N."/>
            <person name="Liolios K."/>
            <person name="Woyke T."/>
            <person name="Lynd L.R."/>
        </authorList>
    </citation>
    <scope>NUCLEOTIDE SEQUENCE [LARGE SCALE GENOMIC DNA]</scope>
    <source>
        <strain evidence="3">DSM 19732 / NBRC 101661 / EBR45</strain>
    </source>
</reference>
<evidence type="ECO:0000256" key="1">
    <source>
        <dbReference type="SAM" id="Coils"/>
    </source>
</evidence>
<evidence type="ECO:0000313" key="2">
    <source>
        <dbReference type="EMBL" id="AEV67588.1"/>
    </source>
</evidence>
<name>G8LWG2_ACECE</name>
<dbReference type="Proteomes" id="UP000005435">
    <property type="component" value="Chromosome"/>
</dbReference>
<protein>
    <submittedName>
        <fullName evidence="2">Uncharacterized protein</fullName>
    </submittedName>
</protein>
<accession>G8LWG2</accession>
<proteinExistence type="predicted"/>
<organism evidence="2 3">
    <name type="scientific">Acetivibrio clariflavus (strain DSM 19732 / NBRC 101661 / EBR45)</name>
    <name type="common">Clostridium clariflavum</name>
    <dbReference type="NCBI Taxonomy" id="720554"/>
    <lineage>
        <taxon>Bacteria</taxon>
        <taxon>Bacillati</taxon>
        <taxon>Bacillota</taxon>
        <taxon>Clostridia</taxon>
        <taxon>Eubacteriales</taxon>
        <taxon>Oscillospiraceae</taxon>
        <taxon>Acetivibrio</taxon>
    </lineage>
</organism>
<dbReference type="AlphaFoldDB" id="G8LWG2"/>